<sequence length="290" mass="32618">MKKLSYLCVIIVALVSCQQGKIDRMQATQDSLAQAAVEKDSAIINFVSVMTEIQENLDSIKQMEDIVRIESAKVGEGGRTDKDQILSDIAAIHELMRQNKELINKLQKQLGSSNAKVAELQRAIVVLRKQVEQKDAEVASLKTEMEKLHLDMAGMTSRMEEMAAESKLKDEALMDKTNTIDAQTIALNTAYYAFGSQKELIENDLVEKDGGFLGIGKRLKMKEQFNSDYFTEVDIRDLARIELNARKAKLVTNHPADSYHFEGEDMAEALVIDNPVEFWRSSKFLIIVVN</sequence>
<dbReference type="AlphaFoldDB" id="A0A2T5BZI5"/>
<dbReference type="EMBL" id="QAAD01000014">
    <property type="protein sequence ID" value="PTN07695.1"/>
    <property type="molecule type" value="Genomic_DNA"/>
</dbReference>
<reference evidence="2 3" key="1">
    <citation type="submission" date="2018-04" db="EMBL/GenBank/DDBJ databases">
        <title>Genomic Encyclopedia of Archaeal and Bacterial Type Strains, Phase II (KMG-II): from individual species to whole genera.</title>
        <authorList>
            <person name="Goeker M."/>
        </authorList>
    </citation>
    <scope>NUCLEOTIDE SEQUENCE [LARGE SCALE GENOMIC DNA]</scope>
    <source>
        <strain evidence="2 3">DSM 28823</strain>
    </source>
</reference>
<keyword evidence="3" id="KW-1185">Reference proteome</keyword>
<gene>
    <name evidence="2" type="ORF">C8N47_11438</name>
</gene>
<feature type="coiled-coil region" evidence="1">
    <location>
        <begin position="92"/>
        <end position="151"/>
    </location>
</feature>
<evidence type="ECO:0000313" key="3">
    <source>
        <dbReference type="Proteomes" id="UP000243525"/>
    </source>
</evidence>
<proteinExistence type="predicted"/>
<evidence type="ECO:0000256" key="1">
    <source>
        <dbReference type="SAM" id="Coils"/>
    </source>
</evidence>
<organism evidence="2 3">
    <name type="scientific">Mangrovibacterium marinum</name>
    <dbReference type="NCBI Taxonomy" id="1639118"/>
    <lineage>
        <taxon>Bacteria</taxon>
        <taxon>Pseudomonadati</taxon>
        <taxon>Bacteroidota</taxon>
        <taxon>Bacteroidia</taxon>
        <taxon>Marinilabiliales</taxon>
        <taxon>Prolixibacteraceae</taxon>
        <taxon>Mangrovibacterium</taxon>
    </lineage>
</organism>
<evidence type="ECO:0008006" key="4">
    <source>
        <dbReference type="Google" id="ProtNLM"/>
    </source>
</evidence>
<accession>A0A2T5BZI5</accession>
<dbReference type="OrthoDB" id="597123at2"/>
<evidence type="ECO:0000313" key="2">
    <source>
        <dbReference type="EMBL" id="PTN07695.1"/>
    </source>
</evidence>
<protein>
    <recommendedName>
        <fullName evidence="4">Lipoprotein</fullName>
    </recommendedName>
</protein>
<name>A0A2T5BZI5_9BACT</name>
<keyword evidence="1" id="KW-0175">Coiled coil</keyword>
<dbReference type="RefSeq" id="WP_107823058.1">
    <property type="nucleotide sequence ID" value="NZ_OY782574.1"/>
</dbReference>
<dbReference type="Proteomes" id="UP000243525">
    <property type="component" value="Unassembled WGS sequence"/>
</dbReference>
<dbReference type="PROSITE" id="PS51257">
    <property type="entry name" value="PROKAR_LIPOPROTEIN"/>
    <property type="match status" value="1"/>
</dbReference>
<comment type="caution">
    <text evidence="2">The sequence shown here is derived from an EMBL/GenBank/DDBJ whole genome shotgun (WGS) entry which is preliminary data.</text>
</comment>